<dbReference type="Gene3D" id="2.60.40.1760">
    <property type="entry name" value="glycosyl hydrolase (family 31)"/>
    <property type="match status" value="1"/>
</dbReference>
<dbReference type="SUPFAM" id="SSF74650">
    <property type="entry name" value="Galactose mutarotase-like"/>
    <property type="match status" value="1"/>
</dbReference>
<organism evidence="9 10">
    <name type="scientific">Cohnella endophytica</name>
    <dbReference type="NCBI Taxonomy" id="2419778"/>
    <lineage>
        <taxon>Bacteria</taxon>
        <taxon>Bacillati</taxon>
        <taxon>Bacillota</taxon>
        <taxon>Bacilli</taxon>
        <taxon>Bacillales</taxon>
        <taxon>Paenibacillaceae</taxon>
        <taxon>Cohnella</taxon>
    </lineage>
</organism>
<dbReference type="GO" id="GO:0004553">
    <property type="term" value="F:hydrolase activity, hydrolyzing O-glycosyl compounds"/>
    <property type="evidence" value="ECO:0007669"/>
    <property type="project" value="InterPro"/>
</dbReference>
<dbReference type="GO" id="GO:0030246">
    <property type="term" value="F:carbohydrate binding"/>
    <property type="evidence" value="ECO:0007669"/>
    <property type="project" value="InterPro"/>
</dbReference>
<dbReference type="PANTHER" id="PTHR22762:SF166">
    <property type="entry name" value="ALPHA-GLUCOSIDASE"/>
    <property type="match status" value="1"/>
</dbReference>
<evidence type="ECO:0000259" key="6">
    <source>
        <dbReference type="Pfam" id="PF13802"/>
    </source>
</evidence>
<feature type="domain" description="Glycoside hydrolase family 31 N-terminal" evidence="6">
    <location>
        <begin position="47"/>
        <end position="212"/>
    </location>
</feature>
<dbReference type="EMBL" id="RBZM01000004">
    <property type="protein sequence ID" value="RKP55082.1"/>
    <property type="molecule type" value="Genomic_DNA"/>
</dbReference>
<dbReference type="Pfam" id="PF13802">
    <property type="entry name" value="Gal_mutarotas_2"/>
    <property type="match status" value="1"/>
</dbReference>
<dbReference type="InterPro" id="IPR033403">
    <property type="entry name" value="DUF5110"/>
</dbReference>
<gene>
    <name evidence="9" type="ORF">D7Z26_07595</name>
</gene>
<dbReference type="InterPro" id="IPR025887">
    <property type="entry name" value="Glyco_hydro_31_N_dom"/>
</dbReference>
<dbReference type="OrthoDB" id="176168at2"/>
<evidence type="ECO:0000256" key="3">
    <source>
        <dbReference type="ARBA" id="ARBA00023295"/>
    </source>
</evidence>
<dbReference type="Gene3D" id="3.20.20.80">
    <property type="entry name" value="Glycosidases"/>
    <property type="match status" value="2"/>
</dbReference>
<evidence type="ECO:0000256" key="2">
    <source>
        <dbReference type="ARBA" id="ARBA00022801"/>
    </source>
</evidence>
<dbReference type="SUPFAM" id="SSF51445">
    <property type="entry name" value="(Trans)glycosidases"/>
    <property type="match status" value="1"/>
</dbReference>
<proteinExistence type="inferred from homology"/>
<keyword evidence="3 4" id="KW-0326">Glycosidase</keyword>
<dbReference type="InterPro" id="IPR013780">
    <property type="entry name" value="Glyco_hydro_b"/>
</dbReference>
<comment type="caution">
    <text evidence="9">The sequence shown here is derived from an EMBL/GenBank/DDBJ whole genome shotgun (WGS) entry which is preliminary data.</text>
</comment>
<name>A0A494XX63_9BACL</name>
<dbReference type="Pfam" id="PF01055">
    <property type="entry name" value="Glyco_hydro_31_2nd"/>
    <property type="match status" value="1"/>
</dbReference>
<feature type="domain" description="DUF5110" evidence="7">
    <location>
        <begin position="690"/>
        <end position="738"/>
    </location>
</feature>
<comment type="similarity">
    <text evidence="1 4">Belongs to the glycosyl hydrolase 31 family.</text>
</comment>
<dbReference type="InterPro" id="IPR030458">
    <property type="entry name" value="Glyco_hydro_31_AS"/>
</dbReference>
<dbReference type="FunFam" id="2.60.40.1180:FF:000023">
    <property type="entry name" value="neutral alpha-glucosidase AB isoform X2"/>
    <property type="match status" value="1"/>
</dbReference>
<dbReference type="AlphaFoldDB" id="A0A494XX63"/>
<evidence type="ECO:0000259" key="8">
    <source>
        <dbReference type="Pfam" id="PF21365"/>
    </source>
</evidence>
<reference evidence="9 10" key="1">
    <citation type="submission" date="2018-10" db="EMBL/GenBank/DDBJ databases">
        <title>Cohnella sp. M2MS4P-1, whole genome shotgun sequence.</title>
        <authorList>
            <person name="Tuo L."/>
        </authorList>
    </citation>
    <scope>NUCLEOTIDE SEQUENCE [LARGE SCALE GENOMIC DNA]</scope>
    <source>
        <strain evidence="9 10">M2MS4P-1</strain>
    </source>
</reference>
<evidence type="ECO:0000259" key="7">
    <source>
        <dbReference type="Pfam" id="PF17137"/>
    </source>
</evidence>
<keyword evidence="2 4" id="KW-0378">Hydrolase</keyword>
<evidence type="ECO:0000256" key="4">
    <source>
        <dbReference type="RuleBase" id="RU361185"/>
    </source>
</evidence>
<evidence type="ECO:0000256" key="1">
    <source>
        <dbReference type="ARBA" id="ARBA00007806"/>
    </source>
</evidence>
<feature type="domain" description="Glycoside hydrolase family 31 TIM barrel" evidence="5">
    <location>
        <begin position="254"/>
        <end position="579"/>
    </location>
</feature>
<accession>A0A494XX63</accession>
<dbReference type="PANTHER" id="PTHR22762">
    <property type="entry name" value="ALPHA-GLUCOSIDASE"/>
    <property type="match status" value="1"/>
</dbReference>
<dbReference type="Pfam" id="PF21365">
    <property type="entry name" value="Glyco_hydro_31_3rd"/>
    <property type="match status" value="1"/>
</dbReference>
<dbReference type="InterPro" id="IPR048395">
    <property type="entry name" value="Glyco_hydro_31_C"/>
</dbReference>
<dbReference type="Pfam" id="PF17137">
    <property type="entry name" value="DUF5110"/>
    <property type="match status" value="1"/>
</dbReference>
<dbReference type="InterPro" id="IPR017853">
    <property type="entry name" value="GH"/>
</dbReference>
<dbReference type="PROSITE" id="PS00129">
    <property type="entry name" value="GLYCOSYL_HYDROL_F31_1"/>
    <property type="match status" value="1"/>
</dbReference>
<dbReference type="RefSeq" id="WP_120975497.1">
    <property type="nucleotide sequence ID" value="NZ_RBZM01000004.1"/>
</dbReference>
<dbReference type="Gene3D" id="2.60.40.1180">
    <property type="entry name" value="Golgi alpha-mannosidase II"/>
    <property type="match status" value="2"/>
</dbReference>
<protein>
    <submittedName>
        <fullName evidence="9">DUF4968 domain-containing protein</fullName>
    </submittedName>
</protein>
<dbReference type="SUPFAM" id="SSF51011">
    <property type="entry name" value="Glycosyl hydrolase domain"/>
    <property type="match status" value="1"/>
</dbReference>
<dbReference type="InterPro" id="IPR011013">
    <property type="entry name" value="Gal_mutarotase_sf_dom"/>
</dbReference>
<evidence type="ECO:0000259" key="5">
    <source>
        <dbReference type="Pfam" id="PF01055"/>
    </source>
</evidence>
<evidence type="ECO:0000313" key="10">
    <source>
        <dbReference type="Proteomes" id="UP000282076"/>
    </source>
</evidence>
<dbReference type="Proteomes" id="UP000282076">
    <property type="component" value="Unassembled WGS sequence"/>
</dbReference>
<dbReference type="InterPro" id="IPR000322">
    <property type="entry name" value="Glyco_hydro_31_TIM"/>
</dbReference>
<keyword evidence="10" id="KW-1185">Reference proteome</keyword>
<dbReference type="GO" id="GO:0005975">
    <property type="term" value="P:carbohydrate metabolic process"/>
    <property type="evidence" value="ECO:0007669"/>
    <property type="project" value="InterPro"/>
</dbReference>
<evidence type="ECO:0000313" key="9">
    <source>
        <dbReference type="EMBL" id="RKP55082.1"/>
    </source>
</evidence>
<feature type="domain" description="Glycosyl hydrolase family 31 C-terminal" evidence="8">
    <location>
        <begin position="587"/>
        <end position="673"/>
    </location>
</feature>
<dbReference type="CDD" id="cd14752">
    <property type="entry name" value="GH31_N"/>
    <property type="match status" value="1"/>
</dbReference>
<sequence length="805" mass="91383">MLTSEAIMPDKPSDRKETSLSCSIGAIHNIDESEGTVILRGEFASIVFFFVNENTLRVKLFFGGTPDMRATAAIVASAIQPVQADVEEKDGHIVISSNALHAVVNPQAFSLRIFNSEGVMLLEEKAIAWDDKRKPTFTATKSADSHFYGFGEKTGFLDKNGERYEMWNSDVYEPHVQDTDALYQSIPFLIHYDYGKPAYGLLLDNPGRTTFDMRSYEDRYTISLQSGELDLYVLNGPSIKDVVKRVGVLTGTTYMPPMWSIGYQQSRYSYMNQEEVLDIARTFRKKQIPCDVIYLDIHYMDEYRVFTWDEKRFPKPLEMMAELRELGIELVPIVDPGVKKDPKYSVYQEGVKNGYFCRKLEGDIFIGKVWPGLSAFPDFTDDAVAEWWGDRHRFYIEQGISGIWNDMNEPSVFNESKTMDLDVVHGNNGNPKTHEEWHNLYGLLMSKATFEGMKRGLGGERPFVLTRAGYTGIQRFATVWTGDNRSFWEHMAMSIPMVLNLGMSGIAFAGPDVGGFSHHASGELVARWTQMGAFFPFFRNHSVIESTRQEPWRFGDQIEEICREYIGLRYKLMPYLYSLFYEAHTTGLPILRSLIMEYPEDRKAYNVCDQFLLGDALLVAPVYRPGVASRAVYLPDGIWYDERTGEKYDGGKSVLADAPLESVPVFVKAGAIVPRQSLRQYTGEASVEPMSLHVYAAPEGQSVSGRFALYEDDGRTYDFEAGIYSMREWTYEQSLEGKRLGCDFVHSGRDIAPETVLVLHQVALSPTDLTCSGEAEISAWNYDKESRILQITIHARHSFELIIRS</sequence>
<dbReference type="CDD" id="cd06604">
    <property type="entry name" value="GH31_glucosidase_II_MalA"/>
    <property type="match status" value="1"/>
</dbReference>